<keyword evidence="7" id="KW-1185">Reference proteome</keyword>
<dbReference type="SUPFAM" id="SSF69593">
    <property type="entry name" value="Glycerol-3-phosphate (1)-acyltransferase"/>
    <property type="match status" value="1"/>
</dbReference>
<keyword evidence="4" id="KW-0812">Transmembrane</keyword>
<gene>
    <name evidence="6" type="ORF">OJ996_13955</name>
</gene>
<comment type="caution">
    <text evidence="6">The sequence shown here is derived from an EMBL/GenBank/DDBJ whole genome shotgun (WGS) entry which is preliminary data.</text>
</comment>
<dbReference type="CDD" id="cd07989">
    <property type="entry name" value="LPLAT_AGPAT-like"/>
    <property type="match status" value="1"/>
</dbReference>
<evidence type="ECO:0000256" key="3">
    <source>
        <dbReference type="ARBA" id="ARBA00023315"/>
    </source>
</evidence>
<reference evidence="6" key="1">
    <citation type="submission" date="2022-10" db="EMBL/GenBank/DDBJ databases">
        <title>Luteolibacter sp. GHJ8, whole genome shotgun sequencing project.</title>
        <authorList>
            <person name="Zhao G."/>
            <person name="Shen L."/>
        </authorList>
    </citation>
    <scope>NUCLEOTIDE SEQUENCE</scope>
    <source>
        <strain evidence="6">GHJ8</strain>
    </source>
</reference>
<name>A0ABT3G4V2_9BACT</name>
<evidence type="ECO:0000313" key="7">
    <source>
        <dbReference type="Proteomes" id="UP001165653"/>
    </source>
</evidence>
<sequence length="281" mass="31204">MPPADTHSIAAPAQAATTQPKRWGRWLWDLTATLGAFAYWGVFGLLFTAVSIPLILVLPCSTAKKLGRGLLHRAFRVFVRYLKFTDLVHADLASLNALKNESGPVIIAPNHTSLWDAVFVISKLPQPICIMKESILKNPFLGGGARLAGYIPNGSSPRMVKDAAEALQNGGQLLLFPEGTRTRRDARWINPLGGGCALIAKRAGVPVRPVFIRSNTRFLEKGWPLWKKPELPIRLSFELGDPVRVEEGESAHDFTKRLQDIFENNLSRAHKLRRQVAEENF</sequence>
<feature type="transmembrane region" description="Helical" evidence="4">
    <location>
        <begin position="37"/>
        <end position="58"/>
    </location>
</feature>
<evidence type="ECO:0000259" key="5">
    <source>
        <dbReference type="SMART" id="SM00563"/>
    </source>
</evidence>
<dbReference type="SMART" id="SM00563">
    <property type="entry name" value="PlsC"/>
    <property type="match status" value="1"/>
</dbReference>
<dbReference type="GO" id="GO:0016746">
    <property type="term" value="F:acyltransferase activity"/>
    <property type="evidence" value="ECO:0007669"/>
    <property type="project" value="UniProtKB-KW"/>
</dbReference>
<evidence type="ECO:0000256" key="1">
    <source>
        <dbReference type="ARBA" id="ARBA00005189"/>
    </source>
</evidence>
<dbReference type="Proteomes" id="UP001165653">
    <property type="component" value="Unassembled WGS sequence"/>
</dbReference>
<proteinExistence type="predicted"/>
<evidence type="ECO:0000256" key="2">
    <source>
        <dbReference type="ARBA" id="ARBA00022679"/>
    </source>
</evidence>
<dbReference type="EMBL" id="JAPDDR010000006">
    <property type="protein sequence ID" value="MCW1914687.1"/>
    <property type="molecule type" value="Genomic_DNA"/>
</dbReference>
<keyword evidence="4" id="KW-1133">Transmembrane helix</keyword>
<protein>
    <submittedName>
        <fullName evidence="6">1-acyl-sn-glycerol-3-phosphate acyltransferase</fullName>
    </submittedName>
</protein>
<dbReference type="PANTHER" id="PTHR10434:SF66">
    <property type="entry name" value="PHOSPHOLIPID_GLYCEROL ACYLTRANSFERASE DOMAIN-CONTAINING PROTEIN"/>
    <property type="match status" value="1"/>
</dbReference>
<accession>A0ABT3G4V2</accession>
<keyword evidence="4" id="KW-0472">Membrane</keyword>
<organism evidence="6 7">
    <name type="scientific">Luteolibacter rhizosphaerae</name>
    <dbReference type="NCBI Taxonomy" id="2989719"/>
    <lineage>
        <taxon>Bacteria</taxon>
        <taxon>Pseudomonadati</taxon>
        <taxon>Verrucomicrobiota</taxon>
        <taxon>Verrucomicrobiia</taxon>
        <taxon>Verrucomicrobiales</taxon>
        <taxon>Verrucomicrobiaceae</taxon>
        <taxon>Luteolibacter</taxon>
    </lineage>
</organism>
<evidence type="ECO:0000313" key="6">
    <source>
        <dbReference type="EMBL" id="MCW1914687.1"/>
    </source>
</evidence>
<dbReference type="PANTHER" id="PTHR10434">
    <property type="entry name" value="1-ACYL-SN-GLYCEROL-3-PHOSPHATE ACYLTRANSFERASE"/>
    <property type="match status" value="1"/>
</dbReference>
<dbReference type="RefSeq" id="WP_264514223.1">
    <property type="nucleotide sequence ID" value="NZ_JAPDDR010000006.1"/>
</dbReference>
<keyword evidence="3 6" id="KW-0012">Acyltransferase</keyword>
<keyword evidence="2" id="KW-0808">Transferase</keyword>
<comment type="pathway">
    <text evidence="1">Lipid metabolism.</text>
</comment>
<feature type="domain" description="Phospholipid/glycerol acyltransferase" evidence="5">
    <location>
        <begin position="105"/>
        <end position="215"/>
    </location>
</feature>
<dbReference type="InterPro" id="IPR002123">
    <property type="entry name" value="Plipid/glycerol_acylTrfase"/>
</dbReference>
<evidence type="ECO:0000256" key="4">
    <source>
        <dbReference type="SAM" id="Phobius"/>
    </source>
</evidence>
<dbReference type="Pfam" id="PF01553">
    <property type="entry name" value="Acyltransferase"/>
    <property type="match status" value="1"/>
</dbReference>